<keyword evidence="5" id="KW-0732">Signal</keyword>
<protein>
    <recommendedName>
        <fullName evidence="8">Cytochrome P450</fullName>
    </recommendedName>
</protein>
<dbReference type="SUPFAM" id="SSF48264">
    <property type="entry name" value="Cytochrome P450"/>
    <property type="match status" value="1"/>
</dbReference>
<keyword evidence="4" id="KW-0503">Monooxygenase</keyword>
<evidence type="ECO:0000256" key="3">
    <source>
        <dbReference type="ARBA" id="ARBA00023004"/>
    </source>
</evidence>
<sequence length="283" mass="32566">MASIYVIAALLLVIYFLVKLTHRKNLPPGPPPIPILGNALQFIFGQLQGKSNADVMLEWKRKYGNVYTMWLGPLPVVTVVDYKTAVDAFVKNGEAHAGRPETFVFQKPRQHMGVVFTDGPEWQEHRRFALHTLRNFGLGRNIMQQKILEEAFFRFDALDKQLEDSKSGFVDVNPTPFLEVLISSIINKLIAGYRYDETNIDEFRSLKRNIDKMMDALTPLDQITLNEYTYKLPFLRKRYATLVQPQHDVHAIMTRQIKDRQVQVASGHHHLDMEHGGDDYIDA</sequence>
<feature type="signal peptide" evidence="5">
    <location>
        <begin position="1"/>
        <end position="23"/>
    </location>
</feature>
<dbReference type="PANTHER" id="PTHR24300:SF375">
    <property type="entry name" value="CYTOCHROME P450 FAMILY"/>
    <property type="match status" value="1"/>
</dbReference>
<dbReference type="PRINTS" id="PR00463">
    <property type="entry name" value="EP450I"/>
</dbReference>
<reference evidence="6 7" key="1">
    <citation type="journal article" date="2015" name="Genome Biol.">
        <title>Comparative genomics of Steinernema reveals deeply conserved gene regulatory networks.</title>
        <authorList>
            <person name="Dillman A.R."/>
            <person name="Macchietto M."/>
            <person name="Porter C.F."/>
            <person name="Rogers A."/>
            <person name="Williams B."/>
            <person name="Antoshechkin I."/>
            <person name="Lee M.M."/>
            <person name="Goodwin Z."/>
            <person name="Lu X."/>
            <person name="Lewis E.E."/>
            <person name="Goodrich-Blair H."/>
            <person name="Stock S.P."/>
            <person name="Adams B.J."/>
            <person name="Sternberg P.W."/>
            <person name="Mortazavi A."/>
        </authorList>
    </citation>
    <scope>NUCLEOTIDE SEQUENCE [LARGE SCALE GENOMIC DNA]</scope>
    <source>
        <strain evidence="6 7">ALL</strain>
    </source>
</reference>
<dbReference type="AlphaFoldDB" id="A0A4U5LUE4"/>
<keyword evidence="7" id="KW-1185">Reference proteome</keyword>
<comment type="similarity">
    <text evidence="1">Belongs to the cytochrome P450 family.</text>
</comment>
<dbReference type="InterPro" id="IPR036396">
    <property type="entry name" value="Cyt_P450_sf"/>
</dbReference>
<name>A0A4U5LUE4_STECR</name>
<dbReference type="Pfam" id="PF00067">
    <property type="entry name" value="p450"/>
    <property type="match status" value="1"/>
</dbReference>
<evidence type="ECO:0000313" key="7">
    <source>
        <dbReference type="Proteomes" id="UP000298663"/>
    </source>
</evidence>
<dbReference type="GO" id="GO:0020037">
    <property type="term" value="F:heme binding"/>
    <property type="evidence" value="ECO:0007669"/>
    <property type="project" value="InterPro"/>
</dbReference>
<dbReference type="EMBL" id="AZBU02000012">
    <property type="protein sequence ID" value="TKR59721.1"/>
    <property type="molecule type" value="Genomic_DNA"/>
</dbReference>
<feature type="chain" id="PRO_5020396222" description="Cytochrome P450" evidence="5">
    <location>
        <begin position="24"/>
        <end position="283"/>
    </location>
</feature>
<reference evidence="6 7" key="2">
    <citation type="journal article" date="2019" name="G3 (Bethesda)">
        <title>Hybrid Assembly of the Genome of the Entomopathogenic Nematode Steinernema carpocapsae Identifies the X-Chromosome.</title>
        <authorList>
            <person name="Serra L."/>
            <person name="Macchietto M."/>
            <person name="Macias-Munoz A."/>
            <person name="McGill C.J."/>
            <person name="Rodriguez I.M."/>
            <person name="Rodriguez B."/>
            <person name="Murad R."/>
            <person name="Mortazavi A."/>
        </authorList>
    </citation>
    <scope>NUCLEOTIDE SEQUENCE [LARGE SCALE GENOMIC DNA]</scope>
    <source>
        <strain evidence="6 7">ALL</strain>
    </source>
</reference>
<keyword evidence="4" id="KW-0560">Oxidoreductase</keyword>
<comment type="caution">
    <text evidence="6">The sequence shown here is derived from an EMBL/GenBank/DDBJ whole genome shotgun (WGS) entry which is preliminary data.</text>
</comment>
<gene>
    <name evidence="6" type="ORF">L596_029353</name>
</gene>
<dbReference type="PANTHER" id="PTHR24300">
    <property type="entry name" value="CYTOCHROME P450 508A4-RELATED"/>
    <property type="match status" value="1"/>
</dbReference>
<dbReference type="GO" id="GO:0005737">
    <property type="term" value="C:cytoplasm"/>
    <property type="evidence" value="ECO:0007669"/>
    <property type="project" value="TreeGrafter"/>
</dbReference>
<proteinExistence type="inferred from homology"/>
<dbReference type="InterPro" id="IPR001128">
    <property type="entry name" value="Cyt_P450"/>
</dbReference>
<dbReference type="OrthoDB" id="5857440at2759"/>
<dbReference type="STRING" id="34508.A0A4U5LUE4"/>
<dbReference type="GO" id="GO:0016712">
    <property type="term" value="F:oxidoreductase activity, acting on paired donors, with incorporation or reduction of molecular oxygen, reduced flavin or flavoprotein as one donor, and incorporation of one atom of oxygen"/>
    <property type="evidence" value="ECO:0007669"/>
    <property type="project" value="TreeGrafter"/>
</dbReference>
<dbReference type="GO" id="GO:0006805">
    <property type="term" value="P:xenobiotic metabolic process"/>
    <property type="evidence" value="ECO:0007669"/>
    <property type="project" value="TreeGrafter"/>
</dbReference>
<dbReference type="Gene3D" id="1.10.630.10">
    <property type="entry name" value="Cytochrome P450"/>
    <property type="match status" value="1"/>
</dbReference>
<evidence type="ECO:0000256" key="2">
    <source>
        <dbReference type="ARBA" id="ARBA00022723"/>
    </source>
</evidence>
<keyword evidence="3" id="KW-0408">Iron</keyword>
<dbReference type="Proteomes" id="UP000298663">
    <property type="component" value="Unassembled WGS sequence"/>
</dbReference>
<accession>A0A4U5LUE4</accession>
<evidence type="ECO:0000313" key="6">
    <source>
        <dbReference type="EMBL" id="TKR59721.1"/>
    </source>
</evidence>
<dbReference type="GO" id="GO:0005506">
    <property type="term" value="F:iron ion binding"/>
    <property type="evidence" value="ECO:0007669"/>
    <property type="project" value="InterPro"/>
</dbReference>
<evidence type="ECO:0000256" key="5">
    <source>
        <dbReference type="SAM" id="SignalP"/>
    </source>
</evidence>
<dbReference type="InterPro" id="IPR002401">
    <property type="entry name" value="Cyt_P450_E_grp-I"/>
</dbReference>
<evidence type="ECO:0008006" key="8">
    <source>
        <dbReference type="Google" id="ProtNLM"/>
    </source>
</evidence>
<evidence type="ECO:0000256" key="4">
    <source>
        <dbReference type="ARBA" id="ARBA00023033"/>
    </source>
</evidence>
<dbReference type="InterPro" id="IPR050182">
    <property type="entry name" value="Cytochrome_P450_fam2"/>
</dbReference>
<dbReference type="GO" id="GO:0006082">
    <property type="term" value="P:organic acid metabolic process"/>
    <property type="evidence" value="ECO:0007669"/>
    <property type="project" value="TreeGrafter"/>
</dbReference>
<keyword evidence="2" id="KW-0479">Metal-binding</keyword>
<organism evidence="6 7">
    <name type="scientific">Steinernema carpocapsae</name>
    <name type="common">Entomopathogenic nematode</name>
    <dbReference type="NCBI Taxonomy" id="34508"/>
    <lineage>
        <taxon>Eukaryota</taxon>
        <taxon>Metazoa</taxon>
        <taxon>Ecdysozoa</taxon>
        <taxon>Nematoda</taxon>
        <taxon>Chromadorea</taxon>
        <taxon>Rhabditida</taxon>
        <taxon>Tylenchina</taxon>
        <taxon>Panagrolaimomorpha</taxon>
        <taxon>Strongyloidoidea</taxon>
        <taxon>Steinernematidae</taxon>
        <taxon>Steinernema</taxon>
    </lineage>
</organism>
<evidence type="ECO:0000256" key="1">
    <source>
        <dbReference type="ARBA" id="ARBA00010617"/>
    </source>
</evidence>